<gene>
    <name evidence="1" type="ORF">BN14_03268</name>
</gene>
<dbReference type="EMBL" id="CAOJ01004505">
    <property type="protein sequence ID" value="CCO29260.1"/>
    <property type="molecule type" value="Genomic_DNA"/>
</dbReference>
<reference evidence="1 2" key="1">
    <citation type="journal article" date="2013" name="J. Biotechnol.">
        <title>Establishment and interpretation of the genome sequence of the phytopathogenic fungus Rhizoctonia solani AG1-IB isolate 7/3/14.</title>
        <authorList>
            <person name="Wibberg D.W."/>
            <person name="Jelonek L.J."/>
            <person name="Rupp O.R."/>
            <person name="Hennig M.H."/>
            <person name="Eikmeyer F.E."/>
            <person name="Goesmann A.G."/>
            <person name="Hartmann A.H."/>
            <person name="Borriss R.B."/>
            <person name="Grosch R.G."/>
            <person name="Puehler A.P."/>
            <person name="Schlueter A.S."/>
        </authorList>
    </citation>
    <scope>NUCLEOTIDE SEQUENCE [LARGE SCALE GENOMIC DNA]</scope>
    <source>
        <strain evidence="2">AG1-IB / isolate 7/3/14</strain>
    </source>
</reference>
<name>M5BRY6_THACB</name>
<dbReference type="Proteomes" id="UP000012065">
    <property type="component" value="Unassembled WGS sequence"/>
</dbReference>
<dbReference type="AlphaFoldDB" id="M5BRY6"/>
<evidence type="ECO:0000313" key="1">
    <source>
        <dbReference type="EMBL" id="CCO29260.1"/>
    </source>
</evidence>
<evidence type="ECO:0000313" key="2">
    <source>
        <dbReference type="Proteomes" id="UP000012065"/>
    </source>
</evidence>
<proteinExistence type="predicted"/>
<comment type="caution">
    <text evidence="1">The sequence shown here is derived from an EMBL/GenBank/DDBJ whole genome shotgun (WGS) entry which is preliminary data.</text>
</comment>
<protein>
    <submittedName>
        <fullName evidence="1">Uncharacterized protein</fullName>
    </submittedName>
</protein>
<dbReference type="HOGENOM" id="CLU_1497229_0_0_1"/>
<accession>M5BRY6</accession>
<organism evidence="1 2">
    <name type="scientific">Thanatephorus cucumeris (strain AG1-IB / isolate 7/3/14)</name>
    <name type="common">Lettuce bottom rot fungus</name>
    <name type="synonym">Rhizoctonia solani</name>
    <dbReference type="NCBI Taxonomy" id="1108050"/>
    <lineage>
        <taxon>Eukaryota</taxon>
        <taxon>Fungi</taxon>
        <taxon>Dikarya</taxon>
        <taxon>Basidiomycota</taxon>
        <taxon>Agaricomycotina</taxon>
        <taxon>Agaricomycetes</taxon>
        <taxon>Cantharellales</taxon>
        <taxon>Ceratobasidiaceae</taxon>
        <taxon>Rhizoctonia</taxon>
        <taxon>Rhizoctonia solani AG-1</taxon>
    </lineage>
</organism>
<sequence length="180" mass="19342">MEENEEREVILNLLSVELVEVVRERLPSGMSPTAQSGRGGRGCLDVVDVEVYVRRDEEEEADDWRKETQNELGFPKAVGRLTAIEAVSSAGVRDPLPAPPAELEYVLVELELVDKRRSPATPRIGVAAVDVPQGEPTEDLGPLAPPLDPLLPCPLCPFLDPERLECPLPGASGGVGTSTG</sequence>